<dbReference type="Proteomes" id="UP000271087">
    <property type="component" value="Unassembled WGS sequence"/>
</dbReference>
<dbReference type="AlphaFoldDB" id="A0A182EZ03"/>
<dbReference type="WBParaSite" id="nOo.2.0.1.t13412-RA">
    <property type="protein sequence ID" value="nOo.2.0.1.t13412-RA"/>
    <property type="gene ID" value="nOo.2.0.1.g13412"/>
</dbReference>
<reference evidence="1 2" key="2">
    <citation type="submission" date="2018-08" db="EMBL/GenBank/DDBJ databases">
        <authorList>
            <person name="Laetsch R D."/>
            <person name="Stevens L."/>
            <person name="Kumar S."/>
            <person name="Blaxter L. M."/>
        </authorList>
    </citation>
    <scope>NUCLEOTIDE SEQUENCE [LARGE SCALE GENOMIC DNA]</scope>
</reference>
<keyword evidence="2" id="KW-1185">Reference proteome</keyword>
<dbReference type="EMBL" id="UYRW01015208">
    <property type="protein sequence ID" value="VDN01728.1"/>
    <property type="molecule type" value="Genomic_DNA"/>
</dbReference>
<evidence type="ECO:0000313" key="3">
    <source>
        <dbReference type="WBParaSite" id="nOo.2.0.1.t13412-RA"/>
    </source>
</evidence>
<protein>
    <submittedName>
        <fullName evidence="3">Secreted protein</fullName>
    </submittedName>
</protein>
<sequence length="127" mass="14188">MLLHRIAGIRTWVRIYTPHIVAEKFCSGIPAQFHLSGTLNEIPDIHLQSSFVVSLTVNMDIIVNKKRLFMLGGLPDVVSGMRFLMALLVRRAMGSSCLPLCVDFSNTGDWLLELETSSTSKGHKEFI</sequence>
<reference evidence="3" key="1">
    <citation type="submission" date="2016-06" db="UniProtKB">
        <authorList>
            <consortium name="WormBaseParasite"/>
        </authorList>
    </citation>
    <scope>IDENTIFICATION</scope>
</reference>
<accession>A0A182EZ03</accession>
<gene>
    <name evidence="1" type="ORF">NOO_LOCUS13412</name>
</gene>
<evidence type="ECO:0000313" key="1">
    <source>
        <dbReference type="EMBL" id="VDN01728.1"/>
    </source>
</evidence>
<name>A0A182EZ03_ONCOC</name>
<evidence type="ECO:0000313" key="2">
    <source>
        <dbReference type="Proteomes" id="UP000271087"/>
    </source>
</evidence>
<organism evidence="3">
    <name type="scientific">Onchocerca ochengi</name>
    <name type="common">Filarial nematode worm</name>
    <dbReference type="NCBI Taxonomy" id="42157"/>
    <lineage>
        <taxon>Eukaryota</taxon>
        <taxon>Metazoa</taxon>
        <taxon>Ecdysozoa</taxon>
        <taxon>Nematoda</taxon>
        <taxon>Chromadorea</taxon>
        <taxon>Rhabditida</taxon>
        <taxon>Spirurina</taxon>
        <taxon>Spiruromorpha</taxon>
        <taxon>Filarioidea</taxon>
        <taxon>Onchocercidae</taxon>
        <taxon>Onchocerca</taxon>
    </lineage>
</organism>
<proteinExistence type="predicted"/>